<dbReference type="EMBL" id="WTPW01000395">
    <property type="protein sequence ID" value="KAF0515540.1"/>
    <property type="molecule type" value="Genomic_DNA"/>
</dbReference>
<dbReference type="SUPFAM" id="SSF81383">
    <property type="entry name" value="F-box domain"/>
    <property type="match status" value="1"/>
</dbReference>
<keyword evidence="3" id="KW-1185">Reference proteome</keyword>
<gene>
    <name evidence="2" type="ORF">F8M41_017307</name>
</gene>
<protein>
    <recommendedName>
        <fullName evidence="1">F-box domain-containing protein</fullName>
    </recommendedName>
</protein>
<name>A0A8H4ANE5_GIGMA</name>
<dbReference type="InterPro" id="IPR036047">
    <property type="entry name" value="F-box-like_dom_sf"/>
</dbReference>
<dbReference type="AlphaFoldDB" id="A0A8H4ANE5"/>
<organism evidence="2 3">
    <name type="scientific">Gigaspora margarita</name>
    <dbReference type="NCBI Taxonomy" id="4874"/>
    <lineage>
        <taxon>Eukaryota</taxon>
        <taxon>Fungi</taxon>
        <taxon>Fungi incertae sedis</taxon>
        <taxon>Mucoromycota</taxon>
        <taxon>Glomeromycotina</taxon>
        <taxon>Glomeromycetes</taxon>
        <taxon>Diversisporales</taxon>
        <taxon>Gigasporaceae</taxon>
        <taxon>Gigaspora</taxon>
    </lineage>
</organism>
<dbReference type="Gene3D" id="3.80.10.10">
    <property type="entry name" value="Ribonuclease Inhibitor"/>
    <property type="match status" value="1"/>
</dbReference>
<reference evidence="2 3" key="1">
    <citation type="journal article" date="2019" name="Environ. Microbiol.">
        <title>At the nexus of three kingdoms: the genome of the mycorrhizal fungus Gigaspora margarita provides insights into plant, endobacterial and fungal interactions.</title>
        <authorList>
            <person name="Venice F."/>
            <person name="Ghignone S."/>
            <person name="Salvioli di Fossalunga A."/>
            <person name="Amselem J."/>
            <person name="Novero M."/>
            <person name="Xianan X."/>
            <person name="Sedzielewska Toro K."/>
            <person name="Morin E."/>
            <person name="Lipzen A."/>
            <person name="Grigoriev I.V."/>
            <person name="Henrissat B."/>
            <person name="Martin F.M."/>
            <person name="Bonfante P."/>
        </authorList>
    </citation>
    <scope>NUCLEOTIDE SEQUENCE [LARGE SCALE GENOMIC DNA]</scope>
    <source>
        <strain evidence="2 3">BEG34</strain>
    </source>
</reference>
<dbReference type="SUPFAM" id="SSF52047">
    <property type="entry name" value="RNI-like"/>
    <property type="match status" value="1"/>
</dbReference>
<dbReference type="InterPro" id="IPR001810">
    <property type="entry name" value="F-box_dom"/>
</dbReference>
<dbReference type="InterPro" id="IPR032675">
    <property type="entry name" value="LRR_dom_sf"/>
</dbReference>
<dbReference type="Proteomes" id="UP000439903">
    <property type="component" value="Unassembled WGS sequence"/>
</dbReference>
<accession>A0A8H4ANE5</accession>
<comment type="caution">
    <text evidence="2">The sequence shown here is derived from an EMBL/GenBank/DDBJ whole genome shotgun (WGS) entry which is preliminary data.</text>
</comment>
<sequence>MIALPPESYSMIFHNLRQDYKSLLSCVRVNRHWCRIAIPILWSEPGPHFRKPKFIGNLLLKLNAEEQALLIPFKITLPKQQKKKPTPLFDYISYITSITEEFYEGVEKWLPYRYGLNKWQPLGIDEMSDLYELVDAVKCSLLIKLLRSIKSLKCLYLDKVICNQSLFEILYEKTTVTSLCLLDLDEDFKYRTKAVDVLSRIFNMNPTLTSLNLKSVRLEAREIKTLFKTLNKNLSFLCLYETKIDTEEKWITIADYLCENTTLTFLDLSYQKEEEN</sequence>
<feature type="domain" description="F-box" evidence="1">
    <location>
        <begin position="3"/>
        <end position="44"/>
    </location>
</feature>
<evidence type="ECO:0000313" key="2">
    <source>
        <dbReference type="EMBL" id="KAF0515540.1"/>
    </source>
</evidence>
<evidence type="ECO:0000259" key="1">
    <source>
        <dbReference type="Pfam" id="PF12937"/>
    </source>
</evidence>
<evidence type="ECO:0000313" key="3">
    <source>
        <dbReference type="Proteomes" id="UP000439903"/>
    </source>
</evidence>
<dbReference type="Pfam" id="PF12937">
    <property type="entry name" value="F-box-like"/>
    <property type="match status" value="1"/>
</dbReference>
<proteinExistence type="predicted"/>